<dbReference type="EMBL" id="JH600068">
    <property type="protein sequence ID" value="EIG52230.1"/>
    <property type="molecule type" value="Genomic_DNA"/>
</dbReference>
<dbReference type="Gene3D" id="3.40.50.450">
    <property type="match status" value="1"/>
</dbReference>
<dbReference type="AlphaFoldDB" id="I2PXH4"/>
<gene>
    <name evidence="1" type="ORF">DesU5LDRAFT_0525</name>
</gene>
<name>I2PXH4_9BACT</name>
<proteinExistence type="predicted"/>
<dbReference type="eggNOG" id="COG3613">
    <property type="taxonomic scope" value="Bacteria"/>
</dbReference>
<reference evidence="1" key="1">
    <citation type="submission" date="2011-11" db="EMBL/GenBank/DDBJ databases">
        <title>Improved High-Quality Draft sequence of Desulfovibrio sp. U5L.</title>
        <authorList>
            <consortium name="US DOE Joint Genome Institute"/>
            <person name="Lucas S."/>
            <person name="Han J."/>
            <person name="Lapidus A."/>
            <person name="Cheng J.-F."/>
            <person name="Goodwin L."/>
            <person name="Pitluck S."/>
            <person name="Peters L."/>
            <person name="Ovchinnikova G."/>
            <person name="Held B."/>
            <person name="Detter J.C."/>
            <person name="Han C."/>
            <person name="Tapia R."/>
            <person name="Land M."/>
            <person name="Hauser L."/>
            <person name="Kyrpides N."/>
            <person name="Ivanova N."/>
            <person name="Pagani I."/>
            <person name="Gabster J."/>
            <person name="Walker C."/>
            <person name="Stolyar S."/>
            <person name="Stahl D."/>
            <person name="Arkin A."/>
            <person name="Dehal P."/>
            <person name="Hazen T."/>
            <person name="Woyke T."/>
        </authorList>
    </citation>
    <scope>NUCLEOTIDE SEQUENCE [LARGE SCALE GENOMIC DNA]</scope>
    <source>
        <strain evidence="1">U5L</strain>
    </source>
</reference>
<dbReference type="OrthoDB" id="9816036at2"/>
<dbReference type="HOGENOM" id="CLU_958869_0_0_7"/>
<evidence type="ECO:0008006" key="2">
    <source>
        <dbReference type="Google" id="ProtNLM"/>
    </source>
</evidence>
<evidence type="ECO:0000313" key="1">
    <source>
        <dbReference type="EMBL" id="EIG52230.1"/>
    </source>
</evidence>
<sequence length="290" mass="33404">MESTAPKPFVFVLMPFGPEFDDVYQLGIKAACQEAGAHCERVDEQIYQENMLARICDQISQSNIIIADMSGKNPNVFFEVGYAFSEEKTIILLCKSGEDLPFDLKQRQHIFYSKIIDLKPELSKHINHYLHDSSLDGSSDFSGDEGDQIACYLNNVRLLNGAIVEIFFDSVNDIKKIFLCNLNFKIENHSSQLLSMRDMSFEFVLPNYFRHSEFGMYDILKFDYLKECSKFVVNMSEKIIPRDWVVKRLALQVMSDPKEFSGDRCQLNIYSVSRKINLSFKLTYSSHANP</sequence>
<organism evidence="1">
    <name type="scientific">Desulfovibrio sp. U5L</name>
    <dbReference type="NCBI Taxonomy" id="596152"/>
    <lineage>
        <taxon>Bacteria</taxon>
        <taxon>Pseudomonadati</taxon>
        <taxon>Thermodesulfobacteriota</taxon>
        <taxon>Desulfovibrionia</taxon>
        <taxon>Desulfovibrionales</taxon>
        <taxon>Desulfovibrionaceae</taxon>
        <taxon>Desulfovibrio</taxon>
    </lineage>
</organism>
<protein>
    <recommendedName>
        <fullName evidence="2">Nucleoside 2-deoxyribosyltransferase</fullName>
    </recommendedName>
</protein>
<accession>I2PXH4</accession>
<dbReference type="STRING" id="596152.DesU5LDRAFT_0525"/>